<gene>
    <name evidence="1" type="ORF">Pla22_28900</name>
</gene>
<dbReference type="EMBL" id="SJPI01000002">
    <property type="protein sequence ID" value="TWT50150.1"/>
    <property type="molecule type" value="Genomic_DNA"/>
</dbReference>
<comment type="caution">
    <text evidence="1">The sequence shown here is derived from an EMBL/GenBank/DDBJ whole genome shotgun (WGS) entry which is preliminary data.</text>
</comment>
<dbReference type="AlphaFoldDB" id="A0A5C5WHL4"/>
<dbReference type="Proteomes" id="UP000316598">
    <property type="component" value="Unassembled WGS sequence"/>
</dbReference>
<accession>A0A5C5WHL4</accession>
<organism evidence="1 2">
    <name type="scientific">Rubripirellula amarantea</name>
    <dbReference type="NCBI Taxonomy" id="2527999"/>
    <lineage>
        <taxon>Bacteria</taxon>
        <taxon>Pseudomonadati</taxon>
        <taxon>Planctomycetota</taxon>
        <taxon>Planctomycetia</taxon>
        <taxon>Pirellulales</taxon>
        <taxon>Pirellulaceae</taxon>
        <taxon>Rubripirellula</taxon>
    </lineage>
</organism>
<evidence type="ECO:0000313" key="1">
    <source>
        <dbReference type="EMBL" id="TWT50150.1"/>
    </source>
</evidence>
<keyword evidence="2" id="KW-1185">Reference proteome</keyword>
<name>A0A5C5WHL4_9BACT</name>
<reference evidence="1 2" key="1">
    <citation type="submission" date="2019-02" db="EMBL/GenBank/DDBJ databases">
        <title>Deep-cultivation of Planctomycetes and their phenomic and genomic characterization uncovers novel biology.</title>
        <authorList>
            <person name="Wiegand S."/>
            <person name="Jogler M."/>
            <person name="Boedeker C."/>
            <person name="Pinto D."/>
            <person name="Vollmers J."/>
            <person name="Rivas-Marin E."/>
            <person name="Kohn T."/>
            <person name="Peeters S.H."/>
            <person name="Heuer A."/>
            <person name="Rast P."/>
            <person name="Oberbeckmann S."/>
            <person name="Bunk B."/>
            <person name="Jeske O."/>
            <person name="Meyerdierks A."/>
            <person name="Storesund J.E."/>
            <person name="Kallscheuer N."/>
            <person name="Luecker S."/>
            <person name="Lage O.M."/>
            <person name="Pohl T."/>
            <person name="Merkel B.J."/>
            <person name="Hornburger P."/>
            <person name="Mueller R.-W."/>
            <person name="Bruemmer F."/>
            <person name="Labrenz M."/>
            <person name="Spormann A.M."/>
            <person name="Op Den Camp H."/>
            <person name="Overmann J."/>
            <person name="Amann R."/>
            <person name="Jetten M.S.M."/>
            <person name="Mascher T."/>
            <person name="Medema M.H."/>
            <person name="Devos D.P."/>
            <person name="Kaster A.-K."/>
            <person name="Ovreas L."/>
            <person name="Rohde M."/>
            <person name="Galperin M.Y."/>
            <person name="Jogler C."/>
        </authorList>
    </citation>
    <scope>NUCLEOTIDE SEQUENCE [LARGE SCALE GENOMIC DNA]</scope>
    <source>
        <strain evidence="1 2">Pla22</strain>
    </source>
</reference>
<evidence type="ECO:0000313" key="2">
    <source>
        <dbReference type="Proteomes" id="UP000316598"/>
    </source>
</evidence>
<protein>
    <submittedName>
        <fullName evidence="1">Uncharacterized protein</fullName>
    </submittedName>
</protein>
<sequence>MVNGLVQGIRRYDRSIQIQTLLVTGIVKREGNMPPSCAFQMNVTHEFSECRSVVELRGEPVCIVDSQNKVVANVDDVGAACA</sequence>
<proteinExistence type="predicted"/>